<evidence type="ECO:0000313" key="1">
    <source>
        <dbReference type="EMBL" id="KAJ3542902.1"/>
    </source>
</evidence>
<keyword evidence="2" id="KW-1185">Reference proteome</keyword>
<gene>
    <name evidence="1" type="ORF">NM208_g3854</name>
</gene>
<accession>A0ACC1SMK3</accession>
<protein>
    <submittedName>
        <fullName evidence="1">Uncharacterized protein</fullName>
    </submittedName>
</protein>
<dbReference type="Proteomes" id="UP001148629">
    <property type="component" value="Unassembled WGS sequence"/>
</dbReference>
<dbReference type="EMBL" id="JANRMS010000270">
    <property type="protein sequence ID" value="KAJ3542902.1"/>
    <property type="molecule type" value="Genomic_DNA"/>
</dbReference>
<proteinExistence type="predicted"/>
<name>A0ACC1SMK3_9HYPO</name>
<organism evidence="1 2">
    <name type="scientific">Fusarium decemcellulare</name>
    <dbReference type="NCBI Taxonomy" id="57161"/>
    <lineage>
        <taxon>Eukaryota</taxon>
        <taxon>Fungi</taxon>
        <taxon>Dikarya</taxon>
        <taxon>Ascomycota</taxon>
        <taxon>Pezizomycotina</taxon>
        <taxon>Sordariomycetes</taxon>
        <taxon>Hypocreomycetidae</taxon>
        <taxon>Hypocreales</taxon>
        <taxon>Nectriaceae</taxon>
        <taxon>Fusarium</taxon>
        <taxon>Fusarium decemcellulare species complex</taxon>
    </lineage>
</organism>
<reference evidence="1" key="1">
    <citation type="submission" date="2022-08" db="EMBL/GenBank/DDBJ databases">
        <title>Genome Sequence of Fusarium decemcellulare.</title>
        <authorList>
            <person name="Buettner E."/>
        </authorList>
    </citation>
    <scope>NUCLEOTIDE SEQUENCE</scope>
    <source>
        <strain evidence="1">Babe19</strain>
    </source>
</reference>
<comment type="caution">
    <text evidence="1">The sequence shown here is derived from an EMBL/GenBank/DDBJ whole genome shotgun (WGS) entry which is preliminary data.</text>
</comment>
<sequence>MDASIKTLSDVEVSYGQVKDDRSLPEDFHEQGRQVVHLHQFLKTMKTTLEEHSLAEDTIGTTMELNRDATLLRHFFQGVAETHAGSRSAYYHKAQGNVGHGRSVRVVLIQVMNVACTLAEKNAIGPTIEQDIKRLRGGIDKLENADSNRSMNHFHGQGQNNLVSGGT</sequence>
<evidence type="ECO:0000313" key="2">
    <source>
        <dbReference type="Proteomes" id="UP001148629"/>
    </source>
</evidence>